<protein>
    <recommendedName>
        <fullName evidence="8">Amino acid permease/ SLC12A domain-containing protein</fullName>
    </recommendedName>
</protein>
<keyword evidence="2 5" id="KW-0812">Transmembrane</keyword>
<feature type="transmembrane region" description="Helical" evidence="5">
    <location>
        <begin position="66"/>
        <end position="86"/>
    </location>
</feature>
<evidence type="ECO:0000256" key="5">
    <source>
        <dbReference type="SAM" id="Phobius"/>
    </source>
</evidence>
<dbReference type="Pfam" id="PF13520">
    <property type="entry name" value="AA_permease_2"/>
    <property type="match status" value="1"/>
</dbReference>
<dbReference type="PANTHER" id="PTHR11785">
    <property type="entry name" value="AMINO ACID TRANSPORTER"/>
    <property type="match status" value="1"/>
</dbReference>
<feature type="transmembrane region" description="Helical" evidence="5">
    <location>
        <begin position="296"/>
        <end position="318"/>
    </location>
</feature>
<dbReference type="EMBL" id="JBBXJM010000003">
    <property type="protein sequence ID" value="KAL1410619.1"/>
    <property type="molecule type" value="Genomic_DNA"/>
</dbReference>
<keyword evidence="7" id="KW-1185">Reference proteome</keyword>
<gene>
    <name evidence="6" type="ORF">Q8F55_004636</name>
</gene>
<reference evidence="6 7" key="1">
    <citation type="submission" date="2023-08" db="EMBL/GenBank/DDBJ databases">
        <title>Annotated Genome Sequence of Vanrija albida AlHP1.</title>
        <authorList>
            <person name="Herzog R."/>
        </authorList>
    </citation>
    <scope>NUCLEOTIDE SEQUENCE [LARGE SCALE GENOMIC DNA]</scope>
    <source>
        <strain evidence="6 7">AlHP1</strain>
    </source>
</reference>
<dbReference type="InterPro" id="IPR002293">
    <property type="entry name" value="AA/rel_permease1"/>
</dbReference>
<proteinExistence type="predicted"/>
<dbReference type="InterPro" id="IPR050598">
    <property type="entry name" value="AminoAcid_Transporter"/>
</dbReference>
<organism evidence="6 7">
    <name type="scientific">Vanrija albida</name>
    <dbReference type="NCBI Taxonomy" id="181172"/>
    <lineage>
        <taxon>Eukaryota</taxon>
        <taxon>Fungi</taxon>
        <taxon>Dikarya</taxon>
        <taxon>Basidiomycota</taxon>
        <taxon>Agaricomycotina</taxon>
        <taxon>Tremellomycetes</taxon>
        <taxon>Trichosporonales</taxon>
        <taxon>Trichosporonaceae</taxon>
        <taxon>Vanrija</taxon>
    </lineage>
</organism>
<feature type="transmembrane region" description="Helical" evidence="5">
    <location>
        <begin position="146"/>
        <end position="174"/>
    </location>
</feature>
<dbReference type="GeneID" id="95985679"/>
<feature type="transmembrane region" description="Helical" evidence="5">
    <location>
        <begin position="460"/>
        <end position="481"/>
    </location>
</feature>
<evidence type="ECO:0008006" key="8">
    <source>
        <dbReference type="Google" id="ProtNLM"/>
    </source>
</evidence>
<sequence length="585" mass="64263">MAQKDDISEKSDIGDGHTVPVLEKRQFVIKGDLQFVGEAGHNVKDVTYQNVDGAPVEVTNPLGYNVGTWTAFLLNVSMIIGTGIFSTPSTILKGTGSVGLALIYWVLGYIITLAEISVFLELTSYFPSRSGGLVVYLEQAFPKPKYFFPVAFAFQTVILKFMSSNGFVLASYIWRLSDRAPKDWELKGVAIAGLTVVALVVVSNNRFALQLVNVLGWIKLATLLFITFSGFAVLGGAFKNVPHPKANFENSFEGTSSDAYLISNALVSIIFSYGGSTNSFNVANEVQNPIRTIKRTAFGAVSVVFVLYFLVNIAYFAALPKATILKSNQITATLYFQTLFGPKAAKGLTIFPILSAFGNITSSLIGHSRMIREIGRQGVLPWPKFWVTTKPFGTPAGGIFTTWLVSVIFVLIPPAGNAFNFVIALQNYPSSFYLTLVTIGLFLIRRQRKKLGLPRSQFRAWTVVPAFFVLAKVFLLIMPWIPPKAGINASAFGFFYAASSLVGLSFILIAFAYYVLWIKILPRIGNYSVRKVILDLDDGSVAHKLVRVPNAELDSWDAMHDPAGHSIAESQDLDAEYRIVQENKV</sequence>
<feature type="transmembrane region" description="Helical" evidence="5">
    <location>
        <begin position="98"/>
        <end position="126"/>
    </location>
</feature>
<evidence type="ECO:0000256" key="3">
    <source>
        <dbReference type="ARBA" id="ARBA00022989"/>
    </source>
</evidence>
<dbReference type="PANTHER" id="PTHR11785:SF353">
    <property type="entry name" value="METHIONINE TRANSPORTER (EUROFUNG)"/>
    <property type="match status" value="1"/>
</dbReference>
<keyword evidence="3 5" id="KW-1133">Transmembrane helix</keyword>
<feature type="transmembrane region" description="Helical" evidence="5">
    <location>
        <begin position="186"/>
        <end position="204"/>
    </location>
</feature>
<feature type="transmembrane region" description="Helical" evidence="5">
    <location>
        <begin position="493"/>
        <end position="516"/>
    </location>
</feature>
<feature type="transmembrane region" description="Helical" evidence="5">
    <location>
        <begin position="392"/>
        <end position="412"/>
    </location>
</feature>
<dbReference type="RefSeq" id="XP_069210563.1">
    <property type="nucleotide sequence ID" value="XM_069353145.1"/>
</dbReference>
<feature type="transmembrane region" description="Helical" evidence="5">
    <location>
        <begin position="259"/>
        <end position="276"/>
    </location>
</feature>
<dbReference type="Gene3D" id="1.20.1740.10">
    <property type="entry name" value="Amino acid/polyamine transporter I"/>
    <property type="match status" value="1"/>
</dbReference>
<dbReference type="Proteomes" id="UP001565368">
    <property type="component" value="Unassembled WGS sequence"/>
</dbReference>
<feature type="transmembrane region" description="Helical" evidence="5">
    <location>
        <begin position="216"/>
        <end position="238"/>
    </location>
</feature>
<evidence type="ECO:0000256" key="2">
    <source>
        <dbReference type="ARBA" id="ARBA00022692"/>
    </source>
</evidence>
<evidence type="ECO:0000313" key="6">
    <source>
        <dbReference type="EMBL" id="KAL1410619.1"/>
    </source>
</evidence>
<evidence type="ECO:0000256" key="4">
    <source>
        <dbReference type="ARBA" id="ARBA00023136"/>
    </source>
</evidence>
<evidence type="ECO:0000256" key="1">
    <source>
        <dbReference type="ARBA" id="ARBA00004141"/>
    </source>
</evidence>
<keyword evidence="4 5" id="KW-0472">Membrane</keyword>
<name>A0ABR3Q7A2_9TREE</name>
<comment type="caution">
    <text evidence="6">The sequence shown here is derived from an EMBL/GenBank/DDBJ whole genome shotgun (WGS) entry which is preliminary data.</text>
</comment>
<comment type="subcellular location">
    <subcellularLocation>
        <location evidence="1">Membrane</location>
        <topology evidence="1">Multi-pass membrane protein</topology>
    </subcellularLocation>
</comment>
<accession>A0ABR3Q7A2</accession>
<evidence type="ECO:0000313" key="7">
    <source>
        <dbReference type="Proteomes" id="UP001565368"/>
    </source>
</evidence>
<feature type="transmembrane region" description="Helical" evidence="5">
    <location>
        <begin position="418"/>
        <end position="444"/>
    </location>
</feature>